<evidence type="ECO:0000256" key="5">
    <source>
        <dbReference type="ARBA" id="ARBA00022989"/>
    </source>
</evidence>
<dbReference type="AlphaFoldDB" id="A0A3B1A3N6"/>
<dbReference type="PANTHER" id="PTHR30065:SF8">
    <property type="entry name" value="FLAGELLAR BIOSYNTHETIC PROTEIN FLIR"/>
    <property type="match status" value="1"/>
</dbReference>
<reference evidence="9" key="1">
    <citation type="submission" date="2018-06" db="EMBL/GenBank/DDBJ databases">
        <authorList>
            <person name="Zhirakovskaya E."/>
        </authorList>
    </citation>
    <scope>NUCLEOTIDE SEQUENCE</scope>
</reference>
<keyword evidence="4 8" id="KW-0812">Transmembrane</keyword>
<evidence type="ECO:0000256" key="8">
    <source>
        <dbReference type="SAM" id="Phobius"/>
    </source>
</evidence>
<evidence type="ECO:0000256" key="6">
    <source>
        <dbReference type="ARBA" id="ARBA00023136"/>
    </source>
</evidence>
<proteinExistence type="predicted"/>
<dbReference type="GO" id="GO:0044780">
    <property type="term" value="P:bacterial-type flagellum assembly"/>
    <property type="evidence" value="ECO:0007669"/>
    <property type="project" value="InterPro"/>
</dbReference>
<gene>
    <name evidence="9" type="ORF">MNBD_GAMMA16-1986</name>
</gene>
<dbReference type="PRINTS" id="PR00953">
    <property type="entry name" value="TYPE3IMRPROT"/>
</dbReference>
<dbReference type="GO" id="GO:0005886">
    <property type="term" value="C:plasma membrane"/>
    <property type="evidence" value="ECO:0007669"/>
    <property type="project" value="UniProtKB-SubCell"/>
</dbReference>
<sequence>MHFTIAEIAGWVGSFMWPLLRIGGLVMALPAFSARNVPMQIKLIFALVLTLIIAPVVPDVPDVDPISAEGLLIVLNQILIGVSMGFTLRIVFAALITAGQMIALGMGLGFASMVDPTNGVQVPVVSMFYSIIGILLFFSMNGHLVAIQVVADSFISMPIAPSGISVDGYMDLVLWGTWIFAGAVLIALPAITSILVVNLAFGVMTRASPQLNIFAVGFPVIMTVGFALMMFSLGNVETHFLRLTNEGLTLMRQLVNL</sequence>
<feature type="transmembrane region" description="Helical" evidence="8">
    <location>
        <begin position="178"/>
        <end position="201"/>
    </location>
</feature>
<keyword evidence="9" id="KW-0966">Cell projection</keyword>
<dbReference type="InterPro" id="IPR006303">
    <property type="entry name" value="FliR"/>
</dbReference>
<dbReference type="Pfam" id="PF01311">
    <property type="entry name" value="Bac_export_1"/>
    <property type="match status" value="1"/>
</dbReference>
<evidence type="ECO:0000256" key="4">
    <source>
        <dbReference type="ARBA" id="ARBA00022692"/>
    </source>
</evidence>
<evidence type="ECO:0000256" key="2">
    <source>
        <dbReference type="ARBA" id="ARBA00004651"/>
    </source>
</evidence>
<keyword evidence="9" id="KW-0969">Cilium</keyword>
<dbReference type="GO" id="GO:0006605">
    <property type="term" value="P:protein targeting"/>
    <property type="evidence" value="ECO:0007669"/>
    <property type="project" value="InterPro"/>
</dbReference>
<name>A0A3B1A3N6_9ZZZZ</name>
<feature type="transmembrane region" description="Helical" evidence="8">
    <location>
        <begin position="41"/>
        <end position="58"/>
    </location>
</feature>
<keyword evidence="5 8" id="KW-1133">Transmembrane helix</keyword>
<keyword evidence="9" id="KW-0282">Flagellum</keyword>
<dbReference type="NCBIfam" id="TIGR01400">
    <property type="entry name" value="fliR"/>
    <property type="match status" value="1"/>
</dbReference>
<dbReference type="GO" id="GO:0009425">
    <property type="term" value="C:bacterial-type flagellum basal body"/>
    <property type="evidence" value="ECO:0007669"/>
    <property type="project" value="UniProtKB-SubCell"/>
</dbReference>
<protein>
    <submittedName>
        <fullName evidence="9">Flagellar biosynthesis protein FliR</fullName>
    </submittedName>
</protein>
<feature type="transmembrane region" description="Helical" evidence="8">
    <location>
        <begin position="95"/>
        <end position="114"/>
    </location>
</feature>
<evidence type="ECO:0000256" key="7">
    <source>
        <dbReference type="ARBA" id="ARBA00023143"/>
    </source>
</evidence>
<evidence type="ECO:0000313" key="9">
    <source>
        <dbReference type="EMBL" id="VAW87516.1"/>
    </source>
</evidence>
<feature type="transmembrane region" description="Helical" evidence="8">
    <location>
        <begin position="213"/>
        <end position="233"/>
    </location>
</feature>
<feature type="transmembrane region" description="Helical" evidence="8">
    <location>
        <begin position="120"/>
        <end position="138"/>
    </location>
</feature>
<keyword evidence="6 8" id="KW-0472">Membrane</keyword>
<feature type="transmembrane region" description="Helical" evidence="8">
    <location>
        <begin position="15"/>
        <end position="34"/>
    </location>
</feature>
<accession>A0A3B1A3N6</accession>
<evidence type="ECO:0000256" key="1">
    <source>
        <dbReference type="ARBA" id="ARBA00004117"/>
    </source>
</evidence>
<keyword evidence="7" id="KW-0975">Bacterial flagellum</keyword>
<organism evidence="9">
    <name type="scientific">hydrothermal vent metagenome</name>
    <dbReference type="NCBI Taxonomy" id="652676"/>
    <lineage>
        <taxon>unclassified sequences</taxon>
        <taxon>metagenomes</taxon>
        <taxon>ecological metagenomes</taxon>
    </lineage>
</organism>
<keyword evidence="3" id="KW-1003">Cell membrane</keyword>
<dbReference type="PANTHER" id="PTHR30065">
    <property type="entry name" value="FLAGELLAR BIOSYNTHETIC PROTEIN FLIR"/>
    <property type="match status" value="1"/>
</dbReference>
<evidence type="ECO:0000256" key="3">
    <source>
        <dbReference type="ARBA" id="ARBA00022475"/>
    </source>
</evidence>
<dbReference type="InterPro" id="IPR002010">
    <property type="entry name" value="T3SS_IM_R"/>
</dbReference>
<dbReference type="EMBL" id="UOFO01000125">
    <property type="protein sequence ID" value="VAW87516.1"/>
    <property type="molecule type" value="Genomic_DNA"/>
</dbReference>
<comment type="subcellular location">
    <subcellularLocation>
        <location evidence="1">Bacterial flagellum basal body</location>
    </subcellularLocation>
    <subcellularLocation>
        <location evidence="2">Cell membrane</location>
        <topology evidence="2">Multi-pass membrane protein</topology>
    </subcellularLocation>
</comment>